<evidence type="ECO:0000313" key="6">
    <source>
        <dbReference type="Proteomes" id="UP000192330"/>
    </source>
</evidence>
<dbReference type="GO" id="GO:0006281">
    <property type="term" value="P:DNA repair"/>
    <property type="evidence" value="ECO:0007669"/>
    <property type="project" value="TreeGrafter"/>
</dbReference>
<evidence type="ECO:0000313" key="5">
    <source>
        <dbReference type="EMBL" id="SMD00160.1"/>
    </source>
</evidence>
<dbReference type="InterPro" id="IPR006439">
    <property type="entry name" value="HAD-SF_hydro_IA"/>
</dbReference>
<dbReference type="SFLD" id="SFLDS00003">
    <property type="entry name" value="Haloacid_Dehalogenase"/>
    <property type="match status" value="1"/>
</dbReference>
<evidence type="ECO:0000256" key="2">
    <source>
        <dbReference type="ARBA" id="ARBA00004818"/>
    </source>
</evidence>
<dbReference type="Gene3D" id="1.10.150.240">
    <property type="entry name" value="Putative phosphatase, domain 2"/>
    <property type="match status" value="1"/>
</dbReference>
<evidence type="ECO:0000256" key="4">
    <source>
        <dbReference type="ARBA" id="ARBA00013078"/>
    </source>
</evidence>
<dbReference type="SFLD" id="SFLDG01129">
    <property type="entry name" value="C1.5:_HAD__Beta-PGM__Phosphata"/>
    <property type="match status" value="1"/>
</dbReference>
<protein>
    <recommendedName>
        <fullName evidence="4">phosphoglycolate phosphatase</fullName>
        <ecNumber evidence="4">3.1.3.18</ecNumber>
    </recommendedName>
</protein>
<dbReference type="InterPro" id="IPR036412">
    <property type="entry name" value="HAD-like_sf"/>
</dbReference>
<dbReference type="AlphaFoldDB" id="A0A1W2DRR9"/>
<dbReference type="EMBL" id="FWYD01000017">
    <property type="protein sequence ID" value="SMD00160.1"/>
    <property type="molecule type" value="Genomic_DNA"/>
</dbReference>
<sequence length="237" mass="24808">MTLRADAILFDKDGTLFDFRATWDVWAGGVLERLAKGDAERLEWLTAAIGYDPVIGGFLPESPVIAGTNRQVAALMLPGLDGWSLRGLERFLSEAAETAPLVETVPLSPLLARLRQAGLSLGVMTNDSQRTAHAHLVAANIGDAFDFVAGADSGFGAKPSPDPLLSFAYAVEKAPERVVMVGDSAHDLMAGRAAGMQTVAVLTGPATRAELSPLADVVLPNVGALPDWLGLAHANAS</sequence>
<dbReference type="PANTHER" id="PTHR43434">
    <property type="entry name" value="PHOSPHOGLYCOLATE PHOSPHATASE"/>
    <property type="match status" value="1"/>
</dbReference>
<dbReference type="Pfam" id="PF00702">
    <property type="entry name" value="Hydrolase"/>
    <property type="match status" value="1"/>
</dbReference>
<accession>A0A1W2DRR9</accession>
<organism evidence="5 6">
    <name type="scientific">Primorskyibacter flagellatus</name>
    <dbReference type="NCBI Taxonomy" id="1387277"/>
    <lineage>
        <taxon>Bacteria</taxon>
        <taxon>Pseudomonadati</taxon>
        <taxon>Pseudomonadota</taxon>
        <taxon>Alphaproteobacteria</taxon>
        <taxon>Rhodobacterales</taxon>
        <taxon>Roseobacteraceae</taxon>
        <taxon>Primorskyibacter</taxon>
    </lineage>
</organism>
<comment type="similarity">
    <text evidence="3">Belongs to the HAD-like hydrolase superfamily. CbbY/CbbZ/Gph/YieH family.</text>
</comment>
<dbReference type="Gene3D" id="3.40.50.1000">
    <property type="entry name" value="HAD superfamily/HAD-like"/>
    <property type="match status" value="1"/>
</dbReference>
<dbReference type="InterPro" id="IPR050155">
    <property type="entry name" value="HAD-like_hydrolase_sf"/>
</dbReference>
<dbReference type="InterPro" id="IPR023214">
    <property type="entry name" value="HAD_sf"/>
</dbReference>
<dbReference type="Proteomes" id="UP000192330">
    <property type="component" value="Unassembled WGS sequence"/>
</dbReference>
<evidence type="ECO:0000256" key="3">
    <source>
        <dbReference type="ARBA" id="ARBA00006171"/>
    </source>
</evidence>
<dbReference type="RefSeq" id="WP_084353967.1">
    <property type="nucleotide sequence ID" value="NZ_FWYD01000017.1"/>
</dbReference>
<dbReference type="SUPFAM" id="SSF56784">
    <property type="entry name" value="HAD-like"/>
    <property type="match status" value="1"/>
</dbReference>
<dbReference type="GO" id="GO:0008967">
    <property type="term" value="F:phosphoglycolate phosphatase activity"/>
    <property type="evidence" value="ECO:0007669"/>
    <property type="project" value="UniProtKB-EC"/>
</dbReference>
<name>A0A1W2DRR9_9RHOB</name>
<dbReference type="NCBIfam" id="TIGR01549">
    <property type="entry name" value="HAD-SF-IA-v1"/>
    <property type="match status" value="1"/>
</dbReference>
<keyword evidence="6" id="KW-1185">Reference proteome</keyword>
<reference evidence="5 6" key="1">
    <citation type="submission" date="2017-04" db="EMBL/GenBank/DDBJ databases">
        <authorList>
            <person name="Afonso C.L."/>
            <person name="Miller P.J."/>
            <person name="Scott M.A."/>
            <person name="Spackman E."/>
            <person name="Goraichik I."/>
            <person name="Dimitrov K.M."/>
            <person name="Suarez D.L."/>
            <person name="Swayne D.E."/>
        </authorList>
    </citation>
    <scope>NUCLEOTIDE SEQUENCE [LARGE SCALE GENOMIC DNA]</scope>
    <source>
        <strain evidence="5 6">CGMCC 1.12644</strain>
    </source>
</reference>
<gene>
    <name evidence="5" type="ORF">SAMN06295998_11744</name>
</gene>
<evidence type="ECO:0000256" key="1">
    <source>
        <dbReference type="ARBA" id="ARBA00000830"/>
    </source>
</evidence>
<dbReference type="STRING" id="1387277.SAMN06295998_11744"/>
<proteinExistence type="inferred from homology"/>
<comment type="catalytic activity">
    <reaction evidence="1">
        <text>2-phosphoglycolate + H2O = glycolate + phosphate</text>
        <dbReference type="Rhea" id="RHEA:14369"/>
        <dbReference type="ChEBI" id="CHEBI:15377"/>
        <dbReference type="ChEBI" id="CHEBI:29805"/>
        <dbReference type="ChEBI" id="CHEBI:43474"/>
        <dbReference type="ChEBI" id="CHEBI:58033"/>
        <dbReference type="EC" id="3.1.3.18"/>
    </reaction>
</comment>
<dbReference type="PANTHER" id="PTHR43434:SF1">
    <property type="entry name" value="PHOSPHOGLYCOLATE PHOSPHATASE"/>
    <property type="match status" value="1"/>
</dbReference>
<dbReference type="EC" id="3.1.3.18" evidence="4"/>
<dbReference type="InterPro" id="IPR023198">
    <property type="entry name" value="PGP-like_dom2"/>
</dbReference>
<dbReference type="OrthoDB" id="9797743at2"/>
<dbReference type="PRINTS" id="PR00413">
    <property type="entry name" value="HADHALOGNASE"/>
</dbReference>
<comment type="pathway">
    <text evidence="2">Organic acid metabolism; glycolate biosynthesis; glycolate from 2-phosphoglycolate: step 1/1.</text>
</comment>